<evidence type="ECO:0000313" key="2">
    <source>
        <dbReference type="EMBL" id="EHM39343.1"/>
    </source>
</evidence>
<dbReference type="RefSeq" id="WP_007494875.1">
    <property type="nucleotide sequence ID" value="NZ_JH417840.1"/>
</dbReference>
<name>G9YW83_FLAPL</name>
<dbReference type="HOGENOM" id="CLU_2507829_0_0_9"/>
<gene>
    <name evidence="2" type="ORF">HMPREF0372_03799</name>
</gene>
<feature type="signal peptide" evidence="1">
    <location>
        <begin position="1"/>
        <end position="24"/>
    </location>
</feature>
<sequence length="85" mass="9258">MKKVISLLLTAVLIIGMLPLSAVAASTPEEALGELDIYSGGYSMNYLAVNGKVQTQSYTYFLYENAQGKQQEIPAYCVNPVRLVP</sequence>
<proteinExistence type="predicted"/>
<organism evidence="2 3">
    <name type="scientific">Flavonifractor plautii ATCC 29863</name>
    <dbReference type="NCBI Taxonomy" id="411475"/>
    <lineage>
        <taxon>Bacteria</taxon>
        <taxon>Bacillati</taxon>
        <taxon>Bacillota</taxon>
        <taxon>Clostridia</taxon>
        <taxon>Eubacteriales</taxon>
        <taxon>Oscillospiraceae</taxon>
        <taxon>Flavonifractor</taxon>
    </lineage>
</organism>
<dbReference type="Proteomes" id="UP000004459">
    <property type="component" value="Unassembled WGS sequence"/>
</dbReference>
<evidence type="ECO:0000256" key="1">
    <source>
        <dbReference type="SAM" id="SignalP"/>
    </source>
</evidence>
<dbReference type="EMBL" id="AGCK01000310">
    <property type="protein sequence ID" value="EHM39343.1"/>
    <property type="molecule type" value="Genomic_DNA"/>
</dbReference>
<comment type="caution">
    <text evidence="2">The sequence shown here is derived from an EMBL/GenBank/DDBJ whole genome shotgun (WGS) entry which is preliminary data.</text>
</comment>
<dbReference type="PATRIC" id="fig|411475.3.peg.3281"/>
<feature type="chain" id="PRO_5003529614" evidence="1">
    <location>
        <begin position="25"/>
        <end position="85"/>
    </location>
</feature>
<dbReference type="GeneID" id="63971867"/>
<dbReference type="AlphaFoldDB" id="G9YW83"/>
<reference evidence="2 3" key="1">
    <citation type="submission" date="2011-08" db="EMBL/GenBank/DDBJ databases">
        <authorList>
            <person name="Weinstock G."/>
            <person name="Sodergren E."/>
            <person name="Clifton S."/>
            <person name="Fulton L."/>
            <person name="Fulton B."/>
            <person name="Courtney L."/>
            <person name="Fronick C."/>
            <person name="Harrison M."/>
            <person name="Strong C."/>
            <person name="Farmer C."/>
            <person name="Delahaunty K."/>
            <person name="Markovic C."/>
            <person name="Hall O."/>
            <person name="Minx P."/>
            <person name="Tomlinson C."/>
            <person name="Mitreva M."/>
            <person name="Hou S."/>
            <person name="Chen J."/>
            <person name="Wollam A."/>
            <person name="Pepin K.H."/>
            <person name="Johnson M."/>
            <person name="Bhonagiri V."/>
            <person name="Zhang X."/>
            <person name="Suruliraj S."/>
            <person name="Warren W."/>
            <person name="Chinwalla A."/>
            <person name="Mardis E.R."/>
            <person name="Wilson R.K."/>
        </authorList>
    </citation>
    <scope>NUCLEOTIDE SEQUENCE [LARGE SCALE GENOMIC DNA]</scope>
    <source>
        <strain evidence="2 3">ATCC 29863</strain>
    </source>
</reference>
<evidence type="ECO:0000313" key="3">
    <source>
        <dbReference type="Proteomes" id="UP000004459"/>
    </source>
</evidence>
<keyword evidence="1" id="KW-0732">Signal</keyword>
<accession>G9YW83</accession>
<protein>
    <submittedName>
        <fullName evidence="2">Uncharacterized protein</fullName>
    </submittedName>
</protein>